<keyword evidence="4 10" id="KW-0808">Transferase</keyword>
<dbReference type="InterPro" id="IPR005248">
    <property type="entry name" value="NadD/NMNAT"/>
</dbReference>
<sequence length="204" mass="22270">MRLGILGGVLNPPHLGHLVVAQEALAQLELDEVWFVPVGRAPHREVEADPGADARLGLCRAATADDERLGVSRIELDRPGPSYTADTLRTLRSQRPATDELVLLLGSDQAAELPQWHQPEEVLALAEVGVVARAGLSPHDVRARLGGLRGAEGLRFFEMPRIDISSTLVRRRVAEGRPIRYLVPRPVERLIAELGLYRAPVTAS</sequence>
<dbReference type="InterPro" id="IPR014729">
    <property type="entry name" value="Rossmann-like_a/b/a_fold"/>
</dbReference>
<keyword evidence="5 10" id="KW-0548">Nucleotidyltransferase</keyword>
<evidence type="ECO:0000256" key="3">
    <source>
        <dbReference type="ARBA" id="ARBA00022642"/>
    </source>
</evidence>
<dbReference type="HAMAP" id="MF_00244">
    <property type="entry name" value="NaMN_adenylyltr"/>
    <property type="match status" value="1"/>
</dbReference>
<dbReference type="GO" id="GO:0009435">
    <property type="term" value="P:NAD+ biosynthetic process"/>
    <property type="evidence" value="ECO:0007669"/>
    <property type="project" value="UniProtKB-UniRule"/>
</dbReference>
<dbReference type="EMBL" id="CADCVU010000133">
    <property type="protein sequence ID" value="CAA9505831.1"/>
    <property type="molecule type" value="Genomic_DNA"/>
</dbReference>
<evidence type="ECO:0000256" key="2">
    <source>
        <dbReference type="ARBA" id="ARBA00005019"/>
    </source>
</evidence>
<keyword evidence="7 10" id="KW-0067">ATP-binding</keyword>
<dbReference type="SUPFAM" id="SSF52374">
    <property type="entry name" value="Nucleotidylyl transferase"/>
    <property type="match status" value="1"/>
</dbReference>
<feature type="domain" description="Cytidyltransferase-like" evidence="11">
    <location>
        <begin position="5"/>
        <end position="172"/>
    </location>
</feature>
<dbReference type="CDD" id="cd02165">
    <property type="entry name" value="NMNAT"/>
    <property type="match status" value="1"/>
</dbReference>
<reference evidence="12" key="1">
    <citation type="submission" date="2020-02" db="EMBL/GenBank/DDBJ databases">
        <authorList>
            <person name="Meier V. D."/>
        </authorList>
    </citation>
    <scope>NUCLEOTIDE SEQUENCE</scope>
    <source>
        <strain evidence="12">AVDCRST_MAG45</strain>
    </source>
</reference>
<dbReference type="NCBIfam" id="NF000840">
    <property type="entry name" value="PRK00071.1-3"/>
    <property type="match status" value="1"/>
</dbReference>
<evidence type="ECO:0000256" key="8">
    <source>
        <dbReference type="ARBA" id="ARBA00023027"/>
    </source>
</evidence>
<dbReference type="PANTHER" id="PTHR39321:SF3">
    <property type="entry name" value="PHOSPHOPANTETHEINE ADENYLYLTRANSFERASE"/>
    <property type="match status" value="1"/>
</dbReference>
<dbReference type="NCBIfam" id="TIGR00482">
    <property type="entry name" value="nicotinate (nicotinamide) nucleotide adenylyltransferase"/>
    <property type="match status" value="1"/>
</dbReference>
<dbReference type="AlphaFoldDB" id="A0A6J4SUM7"/>
<comment type="catalytic activity">
    <reaction evidence="9 10">
        <text>nicotinate beta-D-ribonucleotide + ATP + H(+) = deamido-NAD(+) + diphosphate</text>
        <dbReference type="Rhea" id="RHEA:22860"/>
        <dbReference type="ChEBI" id="CHEBI:15378"/>
        <dbReference type="ChEBI" id="CHEBI:30616"/>
        <dbReference type="ChEBI" id="CHEBI:33019"/>
        <dbReference type="ChEBI" id="CHEBI:57502"/>
        <dbReference type="ChEBI" id="CHEBI:58437"/>
        <dbReference type="EC" id="2.7.7.18"/>
    </reaction>
</comment>
<dbReference type="PANTHER" id="PTHR39321">
    <property type="entry name" value="NICOTINATE-NUCLEOTIDE ADENYLYLTRANSFERASE-RELATED"/>
    <property type="match status" value="1"/>
</dbReference>
<dbReference type="EC" id="2.7.7.18" evidence="10"/>
<keyword evidence="3 10" id="KW-0662">Pyridine nucleotide biosynthesis</keyword>
<organism evidence="12">
    <name type="scientific">uncultured Solirubrobacterales bacterium</name>
    <dbReference type="NCBI Taxonomy" id="768556"/>
    <lineage>
        <taxon>Bacteria</taxon>
        <taxon>Bacillati</taxon>
        <taxon>Actinomycetota</taxon>
        <taxon>Thermoleophilia</taxon>
        <taxon>Solirubrobacterales</taxon>
        <taxon>environmental samples</taxon>
    </lineage>
</organism>
<evidence type="ECO:0000256" key="5">
    <source>
        <dbReference type="ARBA" id="ARBA00022695"/>
    </source>
</evidence>
<dbReference type="InterPro" id="IPR004821">
    <property type="entry name" value="Cyt_trans-like"/>
</dbReference>
<name>A0A6J4SUM7_9ACTN</name>
<evidence type="ECO:0000256" key="7">
    <source>
        <dbReference type="ARBA" id="ARBA00022840"/>
    </source>
</evidence>
<comment type="similarity">
    <text evidence="10">Belongs to the NadD family.</text>
</comment>
<dbReference type="Gene3D" id="3.40.50.620">
    <property type="entry name" value="HUPs"/>
    <property type="match status" value="1"/>
</dbReference>
<evidence type="ECO:0000256" key="4">
    <source>
        <dbReference type="ARBA" id="ARBA00022679"/>
    </source>
</evidence>
<comment type="pathway">
    <text evidence="2 10">Cofactor biosynthesis; NAD(+) biosynthesis; deamido-NAD(+) from nicotinate D-ribonucleotide: step 1/1.</text>
</comment>
<evidence type="ECO:0000313" key="12">
    <source>
        <dbReference type="EMBL" id="CAA9505831.1"/>
    </source>
</evidence>
<keyword evidence="8 10" id="KW-0520">NAD</keyword>
<evidence type="ECO:0000256" key="10">
    <source>
        <dbReference type="HAMAP-Rule" id="MF_00244"/>
    </source>
</evidence>
<keyword evidence="6 10" id="KW-0547">Nucleotide-binding</keyword>
<protein>
    <recommendedName>
        <fullName evidence="10">Probable nicotinate-nucleotide adenylyltransferase</fullName>
        <ecNumber evidence="10">2.7.7.18</ecNumber>
    </recommendedName>
    <alternativeName>
        <fullName evidence="10">Deamido-NAD(+) diphosphorylase</fullName>
    </alternativeName>
    <alternativeName>
        <fullName evidence="10">Deamido-NAD(+) pyrophosphorylase</fullName>
    </alternativeName>
    <alternativeName>
        <fullName evidence="10">Nicotinate mononucleotide adenylyltransferase</fullName>
        <shortName evidence="10">NaMN adenylyltransferase</shortName>
    </alternativeName>
</protein>
<comment type="function">
    <text evidence="1 10">Catalyzes the reversible adenylation of nicotinate mononucleotide (NaMN) to nicotinic acid adenine dinucleotide (NaAD).</text>
</comment>
<evidence type="ECO:0000259" key="11">
    <source>
        <dbReference type="Pfam" id="PF01467"/>
    </source>
</evidence>
<gene>
    <name evidence="10" type="primary">nadD</name>
    <name evidence="12" type="ORF">AVDCRST_MAG45-1592</name>
</gene>
<evidence type="ECO:0000256" key="1">
    <source>
        <dbReference type="ARBA" id="ARBA00002324"/>
    </source>
</evidence>
<dbReference type="GO" id="GO:0004515">
    <property type="term" value="F:nicotinate-nucleotide adenylyltransferase activity"/>
    <property type="evidence" value="ECO:0007669"/>
    <property type="project" value="UniProtKB-UniRule"/>
</dbReference>
<dbReference type="GO" id="GO:0005524">
    <property type="term" value="F:ATP binding"/>
    <property type="evidence" value="ECO:0007669"/>
    <property type="project" value="UniProtKB-KW"/>
</dbReference>
<evidence type="ECO:0000256" key="9">
    <source>
        <dbReference type="ARBA" id="ARBA00048721"/>
    </source>
</evidence>
<dbReference type="Pfam" id="PF01467">
    <property type="entry name" value="CTP_transf_like"/>
    <property type="match status" value="1"/>
</dbReference>
<dbReference type="UniPathway" id="UPA00253">
    <property type="reaction ID" value="UER00332"/>
</dbReference>
<proteinExistence type="inferred from homology"/>
<evidence type="ECO:0000256" key="6">
    <source>
        <dbReference type="ARBA" id="ARBA00022741"/>
    </source>
</evidence>
<accession>A0A6J4SUM7</accession>